<evidence type="ECO:0000313" key="3">
    <source>
        <dbReference type="Proteomes" id="UP000001514"/>
    </source>
</evidence>
<proteinExistence type="predicted"/>
<dbReference type="HOGENOM" id="CLU_023830_2_1_1"/>
<dbReference type="SUPFAM" id="SSF52821">
    <property type="entry name" value="Rhodanese/Cell cycle control phosphatase"/>
    <property type="match status" value="1"/>
</dbReference>
<organism evidence="3">
    <name type="scientific">Selaginella moellendorffii</name>
    <name type="common">Spikemoss</name>
    <dbReference type="NCBI Taxonomy" id="88036"/>
    <lineage>
        <taxon>Eukaryota</taxon>
        <taxon>Viridiplantae</taxon>
        <taxon>Streptophyta</taxon>
        <taxon>Embryophyta</taxon>
        <taxon>Tracheophyta</taxon>
        <taxon>Lycopodiopsida</taxon>
        <taxon>Selaginellales</taxon>
        <taxon>Selaginellaceae</taxon>
        <taxon>Selaginella</taxon>
    </lineage>
</organism>
<dbReference type="Gramene" id="EFJ27280">
    <property type="protein sequence ID" value="EFJ27280"/>
    <property type="gene ID" value="SELMODRAFT_441569"/>
</dbReference>
<dbReference type="InterPro" id="IPR044240">
    <property type="entry name" value="STR4-like"/>
</dbReference>
<accession>D8RKQ7</accession>
<evidence type="ECO:0000256" key="1">
    <source>
        <dbReference type="SAM" id="MobiDB-lite"/>
    </source>
</evidence>
<dbReference type="AlphaFoldDB" id="D8RKQ7"/>
<feature type="region of interest" description="Disordered" evidence="1">
    <location>
        <begin position="366"/>
        <end position="438"/>
    </location>
</feature>
<dbReference type="KEGG" id="smo:SELMODRAFT_441569"/>
<sequence length="438" mass="46308">MEMVRDLTASLLPPWASKPSLPAAAELRLPPLSIHRRIAQVSQHAALALIGSGISTGIASALPEYDEIIQRAAGAATPIDAASAISPADGIDFSVAESVLGFVSDNPAAVAGGLLAIALPVLISRLAGGKQPWGVVSAKEAYEKLAVKDPAFQILDIREPSDIKAEGTPDLRQFKKRVLQVSFSQEQDAFVAKVKSKFKDPASTTLYILDRFDGNSLAVAKLLATNGFKEAYGIKDGAEGGRGWQQSELPWLLPRKGLSLNLDALKEAIQFESDLVPATLGVAAAAGVGLVVFSEAETALQLVGTVALLQLFAKKFLFAEDRKKTLQQIKTFLDTKVAPKELVEEIQGVGKALLPKFEEVSAGNGAVVSSDPASVNEEKVVEASPPAPAPIVAAKEEETPAPSSQSSEEKKPSRPSSPYILYPDLKPPSSPTPSRPEK</sequence>
<dbReference type="eggNOG" id="ENOG502QTIH">
    <property type="taxonomic scope" value="Eukaryota"/>
</dbReference>
<dbReference type="InterPro" id="IPR036873">
    <property type="entry name" value="Rhodanese-like_dom_sf"/>
</dbReference>
<dbReference type="OMA" id="CTANGFK"/>
<dbReference type="PANTHER" id="PTHR47377">
    <property type="entry name" value="RHODANESE-LIKE DOMAIN-CONTAINING PROTEIN 4, CHLOROPLASTIC"/>
    <property type="match status" value="1"/>
</dbReference>
<dbReference type="Proteomes" id="UP000001514">
    <property type="component" value="Unassembled WGS sequence"/>
</dbReference>
<gene>
    <name evidence="2" type="ORF">SELMODRAFT_441569</name>
</gene>
<feature type="compositionally biased region" description="Pro residues" evidence="1">
    <location>
        <begin position="425"/>
        <end position="438"/>
    </location>
</feature>
<keyword evidence="3" id="KW-1185">Reference proteome</keyword>
<evidence type="ECO:0008006" key="4">
    <source>
        <dbReference type="Google" id="ProtNLM"/>
    </source>
</evidence>
<name>D8RKQ7_SELML</name>
<dbReference type="EMBL" id="GL377582">
    <property type="protein sequence ID" value="EFJ27280.1"/>
    <property type="molecule type" value="Genomic_DNA"/>
</dbReference>
<protein>
    <recommendedName>
        <fullName evidence="4">Rhodanese domain-containing protein</fullName>
    </recommendedName>
</protein>
<evidence type="ECO:0000313" key="2">
    <source>
        <dbReference type="EMBL" id="EFJ27280.1"/>
    </source>
</evidence>
<dbReference type="Gene3D" id="3.40.250.10">
    <property type="entry name" value="Rhodanese-like domain"/>
    <property type="match status" value="1"/>
</dbReference>
<dbReference type="OrthoDB" id="1927399at2759"/>
<dbReference type="InParanoid" id="D8RKQ7"/>
<dbReference type="PANTHER" id="PTHR47377:SF1">
    <property type="entry name" value="RHODANESE-LIKE DOMAIN-CONTAINING PROTEIN 4, CHLOROPLASTIC"/>
    <property type="match status" value="1"/>
</dbReference>
<reference evidence="2 3" key="1">
    <citation type="journal article" date="2011" name="Science">
        <title>The Selaginella genome identifies genetic changes associated with the evolution of vascular plants.</title>
        <authorList>
            <person name="Banks J.A."/>
            <person name="Nishiyama T."/>
            <person name="Hasebe M."/>
            <person name="Bowman J.L."/>
            <person name="Gribskov M."/>
            <person name="dePamphilis C."/>
            <person name="Albert V.A."/>
            <person name="Aono N."/>
            <person name="Aoyama T."/>
            <person name="Ambrose B.A."/>
            <person name="Ashton N.W."/>
            <person name="Axtell M.J."/>
            <person name="Barker E."/>
            <person name="Barker M.S."/>
            <person name="Bennetzen J.L."/>
            <person name="Bonawitz N.D."/>
            <person name="Chapple C."/>
            <person name="Cheng C."/>
            <person name="Correa L.G."/>
            <person name="Dacre M."/>
            <person name="DeBarry J."/>
            <person name="Dreyer I."/>
            <person name="Elias M."/>
            <person name="Engstrom E.M."/>
            <person name="Estelle M."/>
            <person name="Feng L."/>
            <person name="Finet C."/>
            <person name="Floyd S.K."/>
            <person name="Frommer W.B."/>
            <person name="Fujita T."/>
            <person name="Gramzow L."/>
            <person name="Gutensohn M."/>
            <person name="Harholt J."/>
            <person name="Hattori M."/>
            <person name="Heyl A."/>
            <person name="Hirai T."/>
            <person name="Hiwatashi Y."/>
            <person name="Ishikawa M."/>
            <person name="Iwata M."/>
            <person name="Karol K.G."/>
            <person name="Koehler B."/>
            <person name="Kolukisaoglu U."/>
            <person name="Kubo M."/>
            <person name="Kurata T."/>
            <person name="Lalonde S."/>
            <person name="Li K."/>
            <person name="Li Y."/>
            <person name="Litt A."/>
            <person name="Lyons E."/>
            <person name="Manning G."/>
            <person name="Maruyama T."/>
            <person name="Michael T.P."/>
            <person name="Mikami K."/>
            <person name="Miyazaki S."/>
            <person name="Morinaga S."/>
            <person name="Murata T."/>
            <person name="Mueller-Roeber B."/>
            <person name="Nelson D.R."/>
            <person name="Obara M."/>
            <person name="Oguri Y."/>
            <person name="Olmstead R.G."/>
            <person name="Onodera N."/>
            <person name="Petersen B.L."/>
            <person name="Pils B."/>
            <person name="Prigge M."/>
            <person name="Rensing S.A."/>
            <person name="Riano-Pachon D.M."/>
            <person name="Roberts A.W."/>
            <person name="Sato Y."/>
            <person name="Scheller H.V."/>
            <person name="Schulz B."/>
            <person name="Schulz C."/>
            <person name="Shakirov E.V."/>
            <person name="Shibagaki N."/>
            <person name="Shinohara N."/>
            <person name="Shippen D.E."/>
            <person name="Soerensen I."/>
            <person name="Sotooka R."/>
            <person name="Sugimoto N."/>
            <person name="Sugita M."/>
            <person name="Sumikawa N."/>
            <person name="Tanurdzic M."/>
            <person name="Theissen G."/>
            <person name="Ulvskov P."/>
            <person name="Wakazuki S."/>
            <person name="Weng J.K."/>
            <person name="Willats W.W."/>
            <person name="Wipf D."/>
            <person name="Wolf P.G."/>
            <person name="Yang L."/>
            <person name="Zimmer A.D."/>
            <person name="Zhu Q."/>
            <person name="Mitros T."/>
            <person name="Hellsten U."/>
            <person name="Loque D."/>
            <person name="Otillar R."/>
            <person name="Salamov A."/>
            <person name="Schmutz J."/>
            <person name="Shapiro H."/>
            <person name="Lindquist E."/>
            <person name="Lucas S."/>
            <person name="Rokhsar D."/>
            <person name="Grigoriev I.V."/>
        </authorList>
    </citation>
    <scope>NUCLEOTIDE SEQUENCE [LARGE SCALE GENOMIC DNA]</scope>
</reference>
<dbReference type="GO" id="GO:0009507">
    <property type="term" value="C:chloroplast"/>
    <property type="evidence" value="ECO:0000318"/>
    <property type="project" value="GO_Central"/>
</dbReference>
<dbReference type="FunCoup" id="D8RKQ7">
    <property type="interactions" value="2132"/>
</dbReference>
<dbReference type="STRING" id="88036.D8RKQ7"/>